<dbReference type="AlphaFoldDB" id="A0A832ZF19"/>
<proteinExistence type="predicted"/>
<dbReference type="Proteomes" id="UP000653692">
    <property type="component" value="Unassembled WGS sequence"/>
</dbReference>
<dbReference type="EMBL" id="DQUR01000086">
    <property type="protein sequence ID" value="HIP88831.1"/>
    <property type="molecule type" value="Genomic_DNA"/>
</dbReference>
<organism evidence="1 2">
    <name type="scientific">Thermococcus paralvinellae</name>
    <dbReference type="NCBI Taxonomy" id="582419"/>
    <lineage>
        <taxon>Archaea</taxon>
        <taxon>Methanobacteriati</taxon>
        <taxon>Methanobacteriota</taxon>
        <taxon>Thermococci</taxon>
        <taxon>Thermococcales</taxon>
        <taxon>Thermococcaceae</taxon>
        <taxon>Thermococcus</taxon>
    </lineage>
</organism>
<reference evidence="1" key="1">
    <citation type="journal article" date="2020" name="ISME J.">
        <title>Gammaproteobacteria mediating utilization of methyl-, sulfur- and petroleum organic compounds in deep ocean hydrothermal plumes.</title>
        <authorList>
            <person name="Zhou Z."/>
            <person name="Liu Y."/>
            <person name="Pan J."/>
            <person name="Cron B.R."/>
            <person name="Toner B.M."/>
            <person name="Anantharaman K."/>
            <person name="Breier J.A."/>
            <person name="Dick G.J."/>
            <person name="Li M."/>
        </authorList>
    </citation>
    <scope>NUCLEOTIDE SEQUENCE</scope>
    <source>
        <strain evidence="1">SZUA-1476</strain>
    </source>
</reference>
<comment type="caution">
    <text evidence="1">The sequence shown here is derived from an EMBL/GenBank/DDBJ whole genome shotgun (WGS) entry which is preliminary data.</text>
</comment>
<accession>A0A832ZF19</accession>
<name>A0A832ZF19_9EURY</name>
<evidence type="ECO:0000313" key="1">
    <source>
        <dbReference type="EMBL" id="HIP88831.1"/>
    </source>
</evidence>
<protein>
    <submittedName>
        <fullName evidence="1">ATPase</fullName>
    </submittedName>
</protein>
<dbReference type="InterPro" id="IPR012096">
    <property type="entry name" value="ATPase_PP-loop_MJ1638"/>
</dbReference>
<dbReference type="PANTHER" id="PTHR43169">
    <property type="entry name" value="EXSB FAMILY PROTEIN"/>
    <property type="match status" value="1"/>
</dbReference>
<evidence type="ECO:0000313" key="2">
    <source>
        <dbReference type="Proteomes" id="UP000653692"/>
    </source>
</evidence>
<dbReference type="InterPro" id="IPR014729">
    <property type="entry name" value="Rossmann-like_a/b/a_fold"/>
</dbReference>
<gene>
    <name evidence="1" type="ORF">EYH24_02475</name>
</gene>
<dbReference type="Gene3D" id="3.40.50.620">
    <property type="entry name" value="HUPs"/>
    <property type="match status" value="1"/>
</dbReference>
<dbReference type="InterPro" id="IPR052188">
    <property type="entry name" value="Ni-pincer_cofactor_biosynth"/>
</dbReference>
<dbReference type="SUPFAM" id="SSF52402">
    <property type="entry name" value="Adenine nucleotide alpha hydrolases-like"/>
    <property type="match status" value="1"/>
</dbReference>
<dbReference type="PIRSF" id="PIRSF006601">
    <property type="entry name" value="ATPase_UCP006601"/>
    <property type="match status" value="1"/>
</dbReference>
<dbReference type="PANTHER" id="PTHR43169:SF1">
    <property type="entry name" value="ATPASE, PP-LOOP SUPERFAMILY-RELATED"/>
    <property type="match status" value="1"/>
</dbReference>
<sequence length="259" mass="29003">MLKVVGDDFIKRYRLLQSLEALEKVREEISKQSYRRLKALVEYRLFGKGFNRAPIDEKVVVAFSAGSDSTATLKILRWAGFEVIPVMVELPQMEESILWNAQSYGAVFVEIPNYMEIISEQIEKGAPICGKCHSMIMDAVKDYAMRKGIKIVASGDLLSVGSISIYLQGDVVKLNLPAFLALDKRETIDIAGEYSFEFGCSLWKSAAHQSPILKKFAIQRVLRELRAGAIDKDIAKKLIFGILAKNNPKGLNLLSKKEV</sequence>